<dbReference type="GeneID" id="14921615"/>
<organism evidence="2 3">
    <name type="scientific">Acanthamoeba castellanii (strain ATCC 30010 / Neff)</name>
    <dbReference type="NCBI Taxonomy" id="1257118"/>
    <lineage>
        <taxon>Eukaryota</taxon>
        <taxon>Amoebozoa</taxon>
        <taxon>Discosea</taxon>
        <taxon>Longamoebia</taxon>
        <taxon>Centramoebida</taxon>
        <taxon>Acanthamoebidae</taxon>
        <taxon>Acanthamoeba</taxon>
    </lineage>
</organism>
<dbReference type="Gene3D" id="3.40.630.30">
    <property type="match status" value="1"/>
</dbReference>
<dbReference type="PANTHER" id="PTHR43072">
    <property type="entry name" value="N-ACETYLTRANSFERASE"/>
    <property type="match status" value="1"/>
</dbReference>
<dbReference type="VEuPathDB" id="AmoebaDB:ACA1_054910"/>
<dbReference type="Pfam" id="PF13420">
    <property type="entry name" value="Acetyltransf_4"/>
    <property type="match status" value="1"/>
</dbReference>
<dbReference type="InterPro" id="IPR016181">
    <property type="entry name" value="Acyl_CoA_acyltransferase"/>
</dbReference>
<dbReference type="Proteomes" id="UP000011083">
    <property type="component" value="Unassembled WGS sequence"/>
</dbReference>
<name>L8H6H1_ACACF</name>
<evidence type="ECO:0000313" key="3">
    <source>
        <dbReference type="Proteomes" id="UP000011083"/>
    </source>
</evidence>
<dbReference type="EMBL" id="KB007909">
    <property type="protein sequence ID" value="ELR20745.1"/>
    <property type="molecule type" value="Genomic_DNA"/>
</dbReference>
<dbReference type="InterPro" id="IPR000182">
    <property type="entry name" value="GNAT_dom"/>
</dbReference>
<dbReference type="OMA" id="RTAYDWT"/>
<reference evidence="2 3" key="1">
    <citation type="journal article" date="2013" name="Genome Biol.">
        <title>Genome of Acanthamoeba castellanii highlights extensive lateral gene transfer and early evolution of tyrosine kinase signaling.</title>
        <authorList>
            <person name="Clarke M."/>
            <person name="Lohan A.J."/>
            <person name="Liu B."/>
            <person name="Lagkouvardos I."/>
            <person name="Roy S."/>
            <person name="Zafar N."/>
            <person name="Bertelli C."/>
            <person name="Schilde C."/>
            <person name="Kianianmomeni A."/>
            <person name="Burglin T.R."/>
            <person name="Frech C."/>
            <person name="Turcotte B."/>
            <person name="Kopec K.O."/>
            <person name="Synnott J.M."/>
            <person name="Choo C."/>
            <person name="Paponov I."/>
            <person name="Finkler A."/>
            <person name="Soon Heng Tan C."/>
            <person name="Hutchins A.P."/>
            <person name="Weinmeier T."/>
            <person name="Rattei T."/>
            <person name="Chu J.S."/>
            <person name="Gimenez G."/>
            <person name="Irimia M."/>
            <person name="Rigden D.J."/>
            <person name="Fitzpatrick D.A."/>
            <person name="Lorenzo-Morales J."/>
            <person name="Bateman A."/>
            <person name="Chiu C.H."/>
            <person name="Tang P."/>
            <person name="Hegemann P."/>
            <person name="Fromm H."/>
            <person name="Raoult D."/>
            <person name="Greub G."/>
            <person name="Miranda-Saavedra D."/>
            <person name="Chen N."/>
            <person name="Nash P."/>
            <person name="Ginger M.L."/>
            <person name="Horn M."/>
            <person name="Schaap P."/>
            <person name="Caler L."/>
            <person name="Loftus B."/>
        </authorList>
    </citation>
    <scope>NUCLEOTIDE SEQUENCE [LARGE SCALE GENOMIC DNA]</scope>
    <source>
        <strain evidence="2 3">Neff</strain>
    </source>
</reference>
<evidence type="ECO:0000259" key="1">
    <source>
        <dbReference type="PROSITE" id="PS51186"/>
    </source>
</evidence>
<sequence length="175" mass="19568">MSATVRDSTEGDVEAVLRIYAHYVLHSAATFEETVPPLEEMHRRRKDVLASGLPYLVAEVDGVVCGYAYAGQYRKERTAYRYTVEDSIYLDPERTGLGLGKLLLRALIEACEKLGRKQMLAVIGDSNNAASIGLHQSFGFRKVGTLERAGIKFGEWKDVVFMQRALGQEEEEKHA</sequence>
<dbReference type="KEGG" id="acan:ACA1_054910"/>
<accession>L8H6H1</accession>
<protein>
    <submittedName>
        <fullName evidence="2">Acetyltransferase</fullName>
    </submittedName>
</protein>
<dbReference type="SUPFAM" id="SSF55729">
    <property type="entry name" value="Acyl-CoA N-acyltransferases (Nat)"/>
    <property type="match status" value="1"/>
</dbReference>
<feature type="domain" description="N-acetyltransferase" evidence="1">
    <location>
        <begin position="3"/>
        <end position="167"/>
    </location>
</feature>
<dbReference type="OrthoDB" id="2129362at2759"/>
<keyword evidence="2" id="KW-0808">Transferase</keyword>
<dbReference type="PANTHER" id="PTHR43072:SF8">
    <property type="entry name" value="ACYLTRANSFERASE FABY-RELATED"/>
    <property type="match status" value="1"/>
</dbReference>
<dbReference type="STRING" id="1257118.L8H6H1"/>
<dbReference type="GO" id="GO:0016747">
    <property type="term" value="F:acyltransferase activity, transferring groups other than amino-acyl groups"/>
    <property type="evidence" value="ECO:0007669"/>
    <property type="project" value="InterPro"/>
</dbReference>
<dbReference type="AlphaFoldDB" id="L8H6H1"/>
<dbReference type="RefSeq" id="XP_004344148.1">
    <property type="nucleotide sequence ID" value="XM_004344098.1"/>
</dbReference>
<dbReference type="PROSITE" id="PS51186">
    <property type="entry name" value="GNAT"/>
    <property type="match status" value="1"/>
</dbReference>
<gene>
    <name evidence="2" type="ORF">ACA1_054910</name>
</gene>
<keyword evidence="3" id="KW-1185">Reference proteome</keyword>
<proteinExistence type="predicted"/>
<evidence type="ECO:0000313" key="2">
    <source>
        <dbReference type="EMBL" id="ELR20745.1"/>
    </source>
</evidence>